<name>X1M3V7_9ZZZZ</name>
<protein>
    <submittedName>
        <fullName evidence="1">Uncharacterized protein</fullName>
    </submittedName>
</protein>
<reference evidence="1" key="1">
    <citation type="journal article" date="2014" name="Front. Microbiol.">
        <title>High frequency of phylogenetically diverse reductive dehalogenase-homologous genes in deep subseafloor sedimentary metagenomes.</title>
        <authorList>
            <person name="Kawai M."/>
            <person name="Futagami T."/>
            <person name="Toyoda A."/>
            <person name="Takaki Y."/>
            <person name="Nishi S."/>
            <person name="Hori S."/>
            <person name="Arai W."/>
            <person name="Tsubouchi T."/>
            <person name="Morono Y."/>
            <person name="Uchiyama I."/>
            <person name="Ito T."/>
            <person name="Fujiyama A."/>
            <person name="Inagaki F."/>
            <person name="Takami H."/>
        </authorList>
    </citation>
    <scope>NUCLEOTIDE SEQUENCE</scope>
    <source>
        <strain evidence="1">Expedition CK06-06</strain>
    </source>
</reference>
<dbReference type="EMBL" id="BARV01001879">
    <property type="protein sequence ID" value="GAI01054.1"/>
    <property type="molecule type" value="Genomic_DNA"/>
</dbReference>
<gene>
    <name evidence="1" type="ORF">S06H3_05146</name>
</gene>
<accession>X1M3V7</accession>
<organism evidence="1">
    <name type="scientific">marine sediment metagenome</name>
    <dbReference type="NCBI Taxonomy" id="412755"/>
    <lineage>
        <taxon>unclassified sequences</taxon>
        <taxon>metagenomes</taxon>
        <taxon>ecological metagenomes</taxon>
    </lineage>
</organism>
<dbReference type="AlphaFoldDB" id="X1M3V7"/>
<proteinExistence type="predicted"/>
<comment type="caution">
    <text evidence="1">The sequence shown here is derived from an EMBL/GenBank/DDBJ whole genome shotgun (WGS) entry which is preliminary data.</text>
</comment>
<evidence type="ECO:0000313" key="1">
    <source>
        <dbReference type="EMBL" id="GAI01054.1"/>
    </source>
</evidence>
<sequence length="108" mass="12361">MEEKLIKRFMTSIKCSVCGQRYEVDNVRVLGHQEDLWFLSVFCSACQTQALVAAVVKEGRTPKVTTDLTEAELDKFKKMDKLTADEALDMHSFLKDFDGDFSQLFSQK</sequence>